<name>A0A6A6MNV6_HEVBR</name>
<dbReference type="InterPro" id="IPR017441">
    <property type="entry name" value="Protein_kinase_ATP_BS"/>
</dbReference>
<organism evidence="6 7">
    <name type="scientific">Hevea brasiliensis</name>
    <name type="common">Para rubber tree</name>
    <name type="synonym">Siphonia brasiliensis</name>
    <dbReference type="NCBI Taxonomy" id="3981"/>
    <lineage>
        <taxon>Eukaryota</taxon>
        <taxon>Viridiplantae</taxon>
        <taxon>Streptophyta</taxon>
        <taxon>Embryophyta</taxon>
        <taxon>Tracheophyta</taxon>
        <taxon>Spermatophyta</taxon>
        <taxon>Magnoliopsida</taxon>
        <taxon>eudicotyledons</taxon>
        <taxon>Gunneridae</taxon>
        <taxon>Pentapetalae</taxon>
        <taxon>rosids</taxon>
        <taxon>fabids</taxon>
        <taxon>Malpighiales</taxon>
        <taxon>Euphorbiaceae</taxon>
        <taxon>Crotonoideae</taxon>
        <taxon>Micrandreae</taxon>
        <taxon>Hevea</taxon>
    </lineage>
</organism>
<dbReference type="PANTHER" id="PTHR47985">
    <property type="entry name" value="OS07G0668900 PROTEIN"/>
    <property type="match status" value="1"/>
</dbReference>
<protein>
    <recommendedName>
        <fullName evidence="8">Protein kinase domain-containing protein</fullName>
    </recommendedName>
</protein>
<keyword evidence="3" id="KW-0472">Membrane</keyword>
<evidence type="ECO:0000256" key="2">
    <source>
        <dbReference type="ARBA" id="ARBA00022527"/>
    </source>
</evidence>
<keyword evidence="4" id="KW-0547">Nucleotide-binding</keyword>
<keyword evidence="4" id="KW-0067">ATP-binding</keyword>
<accession>A0A6A6MNV6</accession>
<feature type="region of interest" description="Disordered" evidence="5">
    <location>
        <begin position="111"/>
        <end position="142"/>
    </location>
</feature>
<evidence type="ECO:0000256" key="4">
    <source>
        <dbReference type="PROSITE-ProRule" id="PRU10141"/>
    </source>
</evidence>
<evidence type="ECO:0000256" key="3">
    <source>
        <dbReference type="ARBA" id="ARBA00023136"/>
    </source>
</evidence>
<dbReference type="PANTHER" id="PTHR47985:SF39">
    <property type="entry name" value="SERINE_THREONINE-PROTEIN KINASE PBL23-RELATED"/>
    <property type="match status" value="1"/>
</dbReference>
<keyword evidence="2" id="KW-0418">Kinase</keyword>
<dbReference type="SUPFAM" id="SSF56112">
    <property type="entry name" value="Protein kinase-like (PK-like)"/>
    <property type="match status" value="1"/>
</dbReference>
<feature type="binding site" evidence="4">
    <location>
        <position position="39"/>
    </location>
    <ligand>
        <name>ATP</name>
        <dbReference type="ChEBI" id="CHEBI:30616"/>
    </ligand>
</feature>
<dbReference type="Proteomes" id="UP000467840">
    <property type="component" value="Chromosome 15"/>
</dbReference>
<dbReference type="GO" id="GO:0004674">
    <property type="term" value="F:protein serine/threonine kinase activity"/>
    <property type="evidence" value="ECO:0007669"/>
    <property type="project" value="UniProtKB-KW"/>
</dbReference>
<keyword evidence="2" id="KW-0723">Serine/threonine-protein kinase</keyword>
<evidence type="ECO:0000256" key="5">
    <source>
        <dbReference type="SAM" id="MobiDB-lite"/>
    </source>
</evidence>
<reference evidence="6 7" key="1">
    <citation type="journal article" date="2020" name="Mol. Plant">
        <title>The Chromosome-Based Rubber Tree Genome Provides New Insights into Spurge Genome Evolution and Rubber Biosynthesis.</title>
        <authorList>
            <person name="Liu J."/>
            <person name="Shi C."/>
            <person name="Shi C.C."/>
            <person name="Li W."/>
            <person name="Zhang Q.J."/>
            <person name="Zhang Y."/>
            <person name="Li K."/>
            <person name="Lu H.F."/>
            <person name="Shi C."/>
            <person name="Zhu S.T."/>
            <person name="Xiao Z.Y."/>
            <person name="Nan H."/>
            <person name="Yue Y."/>
            <person name="Zhu X.G."/>
            <person name="Wu Y."/>
            <person name="Hong X.N."/>
            <person name="Fan G.Y."/>
            <person name="Tong Y."/>
            <person name="Zhang D."/>
            <person name="Mao C.L."/>
            <person name="Liu Y.L."/>
            <person name="Hao S.J."/>
            <person name="Liu W.Q."/>
            <person name="Lv M.Q."/>
            <person name="Zhang H.B."/>
            <person name="Liu Y."/>
            <person name="Hu-Tang G.R."/>
            <person name="Wang J.P."/>
            <person name="Wang J.H."/>
            <person name="Sun Y.H."/>
            <person name="Ni S.B."/>
            <person name="Chen W.B."/>
            <person name="Zhang X.C."/>
            <person name="Jiao Y.N."/>
            <person name="Eichler E.E."/>
            <person name="Li G.H."/>
            <person name="Liu X."/>
            <person name="Gao L.Z."/>
        </authorList>
    </citation>
    <scope>NUCLEOTIDE SEQUENCE [LARGE SCALE GENOMIC DNA]</scope>
    <source>
        <strain evidence="7">cv. GT1</strain>
        <tissue evidence="6">Leaf</tissue>
    </source>
</reference>
<dbReference type="PROSITE" id="PS00107">
    <property type="entry name" value="PROTEIN_KINASE_ATP"/>
    <property type="match status" value="1"/>
</dbReference>
<evidence type="ECO:0000256" key="1">
    <source>
        <dbReference type="ARBA" id="ARBA00004370"/>
    </source>
</evidence>
<feature type="compositionally biased region" description="Basic and acidic residues" evidence="5">
    <location>
        <begin position="131"/>
        <end position="142"/>
    </location>
</feature>
<evidence type="ECO:0000313" key="6">
    <source>
        <dbReference type="EMBL" id="KAF2314215.1"/>
    </source>
</evidence>
<sequence length="142" mass="15551">MPAEEATKNFNPDNLLGEGGFGSVYKGQLEKKSQVVAVKQFDRNGFEGNREFLVEKKVTLMADPSLEGNYPIKGLHQALAVAAMCLQEEATTRPLISDVVTALEYLAVKKGEEGEDTNDHVNVASLDSDTEADHTEQNRPKD</sequence>
<comment type="caution">
    <text evidence="6">The sequence shown here is derived from an EMBL/GenBank/DDBJ whole genome shotgun (WGS) entry which is preliminary data.</text>
</comment>
<evidence type="ECO:0008006" key="8">
    <source>
        <dbReference type="Google" id="ProtNLM"/>
    </source>
</evidence>
<proteinExistence type="predicted"/>
<keyword evidence="7" id="KW-1185">Reference proteome</keyword>
<comment type="subcellular location">
    <subcellularLocation>
        <location evidence="1">Membrane</location>
    </subcellularLocation>
</comment>
<dbReference type="GO" id="GO:0005524">
    <property type="term" value="F:ATP binding"/>
    <property type="evidence" value="ECO:0007669"/>
    <property type="project" value="UniProtKB-UniRule"/>
</dbReference>
<keyword evidence="2" id="KW-0808">Transferase</keyword>
<dbReference type="AlphaFoldDB" id="A0A6A6MNV6"/>
<evidence type="ECO:0000313" key="7">
    <source>
        <dbReference type="Proteomes" id="UP000467840"/>
    </source>
</evidence>
<dbReference type="EMBL" id="JAAGAX010000005">
    <property type="protein sequence ID" value="KAF2314215.1"/>
    <property type="molecule type" value="Genomic_DNA"/>
</dbReference>
<dbReference type="InterPro" id="IPR011009">
    <property type="entry name" value="Kinase-like_dom_sf"/>
</dbReference>
<gene>
    <name evidence="6" type="ORF">GH714_024162</name>
</gene>
<dbReference type="Gene3D" id="3.30.200.20">
    <property type="entry name" value="Phosphorylase Kinase, domain 1"/>
    <property type="match status" value="1"/>
</dbReference>
<dbReference type="GO" id="GO:0016020">
    <property type="term" value="C:membrane"/>
    <property type="evidence" value="ECO:0007669"/>
    <property type="project" value="UniProtKB-SubCell"/>
</dbReference>